<organism evidence="2 3">
    <name type="scientific">Pristionchus entomophagus</name>
    <dbReference type="NCBI Taxonomy" id="358040"/>
    <lineage>
        <taxon>Eukaryota</taxon>
        <taxon>Metazoa</taxon>
        <taxon>Ecdysozoa</taxon>
        <taxon>Nematoda</taxon>
        <taxon>Chromadorea</taxon>
        <taxon>Rhabditida</taxon>
        <taxon>Rhabditina</taxon>
        <taxon>Diplogasteromorpha</taxon>
        <taxon>Diplogasteroidea</taxon>
        <taxon>Neodiplogasteridae</taxon>
        <taxon>Pristionchus</taxon>
    </lineage>
</organism>
<feature type="compositionally biased region" description="Polar residues" evidence="1">
    <location>
        <begin position="84"/>
        <end position="95"/>
    </location>
</feature>
<evidence type="ECO:0000313" key="3">
    <source>
        <dbReference type="Proteomes" id="UP001432027"/>
    </source>
</evidence>
<protein>
    <submittedName>
        <fullName evidence="2">Uncharacterized protein</fullName>
    </submittedName>
</protein>
<dbReference type="Proteomes" id="UP001432027">
    <property type="component" value="Unassembled WGS sequence"/>
</dbReference>
<dbReference type="EMBL" id="BTSX01000006">
    <property type="protein sequence ID" value="GMT05976.1"/>
    <property type="molecule type" value="Genomic_DNA"/>
</dbReference>
<name>A0AAV5UHP4_9BILA</name>
<sequence length="198" mass="21739">SPATPRMPSILQQSRPTAKRRLGFDESNPQTVGELATAQLASGVIGLSDAKKIKLEVEIKKELMDVPSTSATYFGSGVSLSTLPCTSAPSTSAEPTPQKKRQRKQQFDANQAPEQIRMQISEPPFMPVMGMHSNEYPGEVTYYQLPPEAPKKKRGRPSSLAKEQALIEIFNIQAQSTTRSVIVDVDEPKIVMEKKKGV</sequence>
<feature type="region of interest" description="Disordered" evidence="1">
    <location>
        <begin position="1"/>
        <end position="30"/>
    </location>
</feature>
<dbReference type="AlphaFoldDB" id="A0AAV5UHP4"/>
<feature type="non-terminal residue" evidence="2">
    <location>
        <position position="1"/>
    </location>
</feature>
<gene>
    <name evidence="2" type="ORF">PENTCL1PPCAC_28150</name>
</gene>
<accession>A0AAV5UHP4</accession>
<comment type="caution">
    <text evidence="2">The sequence shown here is derived from an EMBL/GenBank/DDBJ whole genome shotgun (WGS) entry which is preliminary data.</text>
</comment>
<evidence type="ECO:0000313" key="2">
    <source>
        <dbReference type="EMBL" id="GMT05976.1"/>
    </source>
</evidence>
<reference evidence="2" key="1">
    <citation type="submission" date="2023-10" db="EMBL/GenBank/DDBJ databases">
        <title>Genome assembly of Pristionchus species.</title>
        <authorList>
            <person name="Yoshida K."/>
            <person name="Sommer R.J."/>
        </authorList>
    </citation>
    <scope>NUCLEOTIDE SEQUENCE</scope>
    <source>
        <strain evidence="2">RS0144</strain>
    </source>
</reference>
<feature type="region of interest" description="Disordered" evidence="1">
    <location>
        <begin position="84"/>
        <end position="116"/>
    </location>
</feature>
<evidence type="ECO:0000256" key="1">
    <source>
        <dbReference type="SAM" id="MobiDB-lite"/>
    </source>
</evidence>
<keyword evidence="3" id="KW-1185">Reference proteome</keyword>
<proteinExistence type="predicted"/>